<dbReference type="InterPro" id="IPR036291">
    <property type="entry name" value="NAD(P)-bd_dom_sf"/>
</dbReference>
<evidence type="ECO:0000256" key="4">
    <source>
        <dbReference type="HAMAP-Rule" id="MF_00222"/>
    </source>
</evidence>
<comment type="function">
    <text evidence="4">Involved in the biosynthesis of the chorismate, which leads to the biosynthesis of aromatic amino acids. Catalyzes the reversible NADPH linked reduction of 3-dehydroshikimate (DHSA) to yield shikimate (SA).</text>
</comment>
<name>A0ABY7H0C8_9BACT</name>
<evidence type="ECO:0000259" key="6">
    <source>
        <dbReference type="Pfam" id="PF18317"/>
    </source>
</evidence>
<proteinExistence type="inferred from homology"/>
<dbReference type="EC" id="1.1.1.25" evidence="4"/>
<keyword evidence="8" id="KW-1185">Reference proteome</keyword>
<dbReference type="HAMAP" id="MF_00222">
    <property type="entry name" value="Shikimate_DH_AroE"/>
    <property type="match status" value="1"/>
</dbReference>
<dbReference type="SUPFAM" id="SSF53223">
    <property type="entry name" value="Aminoacid dehydrogenase-like, N-terminal domain"/>
    <property type="match status" value="1"/>
</dbReference>
<accession>A0ABY7H0C8</accession>
<comment type="similarity">
    <text evidence="4">Belongs to the shikimate dehydrogenase family.</text>
</comment>
<evidence type="ECO:0000259" key="5">
    <source>
        <dbReference type="Pfam" id="PF08501"/>
    </source>
</evidence>
<feature type="binding site" evidence="4">
    <location>
        <position position="96"/>
    </location>
    <ligand>
        <name>shikimate</name>
        <dbReference type="ChEBI" id="CHEBI:36208"/>
    </ligand>
</feature>
<feature type="binding site" evidence="4">
    <location>
        <position position="111"/>
    </location>
    <ligand>
        <name>shikimate</name>
        <dbReference type="ChEBI" id="CHEBI:36208"/>
    </ligand>
</feature>
<feature type="binding site" evidence="4">
    <location>
        <position position="229"/>
    </location>
    <ligand>
        <name>NADP(+)</name>
        <dbReference type="ChEBI" id="CHEBI:58349"/>
    </ligand>
</feature>
<dbReference type="PANTHER" id="PTHR21089:SF1">
    <property type="entry name" value="BIFUNCTIONAL 3-DEHYDROQUINATE DEHYDRATASE_SHIKIMATE DEHYDROGENASE, CHLOROPLASTIC"/>
    <property type="match status" value="1"/>
</dbReference>
<comment type="caution">
    <text evidence="4">Lacks conserved residue(s) required for the propagation of feature annotation.</text>
</comment>
<feature type="binding site" evidence="4">
    <location>
        <position position="252"/>
    </location>
    <ligand>
        <name>NADP(+)</name>
        <dbReference type="ChEBI" id="CHEBI:58349"/>
    </ligand>
</feature>
<dbReference type="EMBL" id="CP114040">
    <property type="protein sequence ID" value="WAS92700.1"/>
    <property type="molecule type" value="Genomic_DNA"/>
</dbReference>
<dbReference type="SUPFAM" id="SSF51735">
    <property type="entry name" value="NAD(P)-binding Rossmann-fold domains"/>
    <property type="match status" value="1"/>
</dbReference>
<feature type="binding site" evidence="4">
    <location>
        <begin position="24"/>
        <end position="26"/>
    </location>
    <ligand>
        <name>shikimate</name>
        <dbReference type="ChEBI" id="CHEBI:36208"/>
    </ligand>
</feature>
<dbReference type="Gene3D" id="3.40.50.10860">
    <property type="entry name" value="Leucine Dehydrogenase, chain A, domain 1"/>
    <property type="match status" value="1"/>
</dbReference>
<dbReference type="Proteomes" id="UP001164459">
    <property type="component" value="Chromosome"/>
</dbReference>
<feature type="domain" description="Shikimate dehydrogenase substrate binding N-terminal" evidence="5">
    <location>
        <begin position="16"/>
        <end position="98"/>
    </location>
</feature>
<feature type="binding site" evidence="4">
    <location>
        <position position="259"/>
    </location>
    <ligand>
        <name>shikimate</name>
        <dbReference type="ChEBI" id="CHEBI:36208"/>
    </ligand>
</feature>
<keyword evidence="2 4" id="KW-0560">Oxidoreductase</keyword>
<dbReference type="Gene3D" id="3.40.50.720">
    <property type="entry name" value="NAD(P)-binding Rossmann-like Domain"/>
    <property type="match status" value="1"/>
</dbReference>
<comment type="catalytic activity">
    <reaction evidence="4">
        <text>shikimate + NADP(+) = 3-dehydroshikimate + NADPH + H(+)</text>
        <dbReference type="Rhea" id="RHEA:17737"/>
        <dbReference type="ChEBI" id="CHEBI:15378"/>
        <dbReference type="ChEBI" id="CHEBI:16630"/>
        <dbReference type="ChEBI" id="CHEBI:36208"/>
        <dbReference type="ChEBI" id="CHEBI:57783"/>
        <dbReference type="ChEBI" id="CHEBI:58349"/>
        <dbReference type="EC" id="1.1.1.25"/>
    </reaction>
</comment>
<dbReference type="InterPro" id="IPR046346">
    <property type="entry name" value="Aminoacid_DH-like_N_sf"/>
</dbReference>
<evidence type="ECO:0000256" key="1">
    <source>
        <dbReference type="ARBA" id="ARBA00004871"/>
    </source>
</evidence>
<dbReference type="PANTHER" id="PTHR21089">
    <property type="entry name" value="SHIKIMATE DEHYDROGENASE"/>
    <property type="match status" value="1"/>
</dbReference>
<keyword evidence="4" id="KW-0521">NADP</keyword>
<dbReference type="Pfam" id="PF08501">
    <property type="entry name" value="Shikimate_dh_N"/>
    <property type="match status" value="1"/>
</dbReference>
<feature type="domain" description="SDH C-terminal" evidence="6">
    <location>
        <begin position="252"/>
        <end position="284"/>
    </location>
</feature>
<evidence type="ECO:0000256" key="2">
    <source>
        <dbReference type="ARBA" id="ARBA00023002"/>
    </source>
</evidence>
<feature type="binding site" evidence="4">
    <location>
        <begin position="134"/>
        <end position="138"/>
    </location>
    <ligand>
        <name>NADP(+)</name>
        <dbReference type="ChEBI" id="CHEBI:58349"/>
    </ligand>
</feature>
<gene>
    <name evidence="4" type="primary">aroE</name>
    <name evidence="7" type="ORF">O0S08_41505</name>
</gene>
<keyword evidence="3 4" id="KW-0057">Aromatic amino acid biosynthesis</keyword>
<comment type="pathway">
    <text evidence="1 4">Metabolic intermediate biosynthesis; chorismate biosynthesis; chorismate from D-erythrose 4-phosphate and phosphoenolpyruvate: step 4/7.</text>
</comment>
<dbReference type="RefSeq" id="WP_269035057.1">
    <property type="nucleotide sequence ID" value="NZ_CP114040.1"/>
</dbReference>
<feature type="active site" description="Proton acceptor" evidence="4">
    <location>
        <position position="75"/>
    </location>
</feature>
<reference evidence="7" key="1">
    <citation type="submission" date="2022-11" db="EMBL/GenBank/DDBJ databases">
        <title>Minimal conservation of predation-associated metabolite biosynthetic gene clusters underscores biosynthetic potential of Myxococcota including descriptions for ten novel species: Archangium lansinium sp. nov., Myxococcus landrumus sp. nov., Nannocystis bai.</title>
        <authorList>
            <person name="Ahearne A."/>
            <person name="Stevens C."/>
            <person name="Dowd S."/>
        </authorList>
    </citation>
    <scope>NUCLEOTIDE SEQUENCE</scope>
    <source>
        <strain evidence="7">Fl3</strain>
    </source>
</reference>
<dbReference type="Pfam" id="PF18317">
    <property type="entry name" value="SDH_C"/>
    <property type="match status" value="1"/>
</dbReference>
<evidence type="ECO:0000313" key="8">
    <source>
        <dbReference type="Proteomes" id="UP001164459"/>
    </source>
</evidence>
<evidence type="ECO:0000313" key="7">
    <source>
        <dbReference type="EMBL" id="WAS92700.1"/>
    </source>
</evidence>
<comment type="subunit">
    <text evidence="4">Homodimer.</text>
</comment>
<protein>
    <recommendedName>
        <fullName evidence="4">Shikimate dehydrogenase (NADP(+))</fullName>
        <shortName evidence="4">SDH</shortName>
        <ecNumber evidence="4">1.1.1.25</ecNumber>
    </recommendedName>
</protein>
<dbReference type="InterPro" id="IPR041121">
    <property type="entry name" value="SDH_C"/>
</dbReference>
<dbReference type="InterPro" id="IPR013708">
    <property type="entry name" value="Shikimate_DH-bd_N"/>
</dbReference>
<feature type="binding site" evidence="4">
    <location>
        <position position="71"/>
    </location>
    <ligand>
        <name>shikimate</name>
        <dbReference type="ChEBI" id="CHEBI:36208"/>
    </ligand>
</feature>
<evidence type="ECO:0000256" key="3">
    <source>
        <dbReference type="ARBA" id="ARBA00023141"/>
    </source>
</evidence>
<keyword evidence="4" id="KW-0028">Amino-acid biosynthesis</keyword>
<sequence length="285" mass="28657">MSTASGGQAMAKCFGVLGDPVAHSRSPAMHAAAFARLGLPHRYLAFHVGPERLAEAVRGARALGFGGLNLTVPHKQAALALCDDLGPEARRIGAVNTIVFAAGAIVGHNTDGRGFAAAVRELSAGHVREAMVLGSGGAARAVVDAIAGELLGPGGHVRWVSRDPAALAAELPASGPVVAAGWDAVGGGPAVDLLVNCTTVGMAHGPSDYPVPAAALVGGLAPAARVVDIVYPRPAGGLLDLAEAAGALVQDGLEMLLWQGVFAEELWLGRPLGVDVVAAMRAALR</sequence>
<feature type="binding site" evidence="4">
    <location>
        <position position="231"/>
    </location>
    <ligand>
        <name>shikimate</name>
        <dbReference type="ChEBI" id="CHEBI:36208"/>
    </ligand>
</feature>
<organism evidence="7 8">
    <name type="scientific">Nannocystis punicea</name>
    <dbReference type="NCBI Taxonomy" id="2995304"/>
    <lineage>
        <taxon>Bacteria</taxon>
        <taxon>Pseudomonadati</taxon>
        <taxon>Myxococcota</taxon>
        <taxon>Polyangia</taxon>
        <taxon>Nannocystales</taxon>
        <taxon>Nannocystaceae</taxon>
        <taxon>Nannocystis</taxon>
    </lineage>
</organism>
<dbReference type="InterPro" id="IPR022893">
    <property type="entry name" value="Shikimate_DH_fam"/>
</dbReference>